<sequence length="87" mass="10030">QKSMVGQIGATEYSKTNSQHLRYSHLKLKYLWLVFVCPSKVQELFDARTICVFNCRCDGKEQTDGPTGKECHARDHLTAEYDDFITK</sequence>
<dbReference type="EMBL" id="JBDJPC010000010">
    <property type="protein sequence ID" value="KAL1490459.1"/>
    <property type="molecule type" value="Genomic_DNA"/>
</dbReference>
<dbReference type="AlphaFoldDB" id="A0ABD1E9Q9"/>
<keyword evidence="2" id="KW-1185">Reference proteome</keyword>
<dbReference type="Proteomes" id="UP001566132">
    <property type="component" value="Unassembled WGS sequence"/>
</dbReference>
<accession>A0ABD1E9Q9</accession>
<comment type="caution">
    <text evidence="1">The sequence shown here is derived from an EMBL/GenBank/DDBJ whole genome shotgun (WGS) entry which is preliminary data.</text>
</comment>
<protein>
    <submittedName>
        <fullName evidence="1">Uncharacterized protein</fullName>
    </submittedName>
</protein>
<name>A0ABD1E9Q9_HYPHA</name>
<gene>
    <name evidence="1" type="ORF">ABEB36_013148</name>
</gene>
<feature type="non-terminal residue" evidence="1">
    <location>
        <position position="1"/>
    </location>
</feature>
<proteinExistence type="predicted"/>
<evidence type="ECO:0000313" key="2">
    <source>
        <dbReference type="Proteomes" id="UP001566132"/>
    </source>
</evidence>
<organism evidence="1 2">
    <name type="scientific">Hypothenemus hampei</name>
    <name type="common">Coffee berry borer</name>
    <dbReference type="NCBI Taxonomy" id="57062"/>
    <lineage>
        <taxon>Eukaryota</taxon>
        <taxon>Metazoa</taxon>
        <taxon>Ecdysozoa</taxon>
        <taxon>Arthropoda</taxon>
        <taxon>Hexapoda</taxon>
        <taxon>Insecta</taxon>
        <taxon>Pterygota</taxon>
        <taxon>Neoptera</taxon>
        <taxon>Endopterygota</taxon>
        <taxon>Coleoptera</taxon>
        <taxon>Polyphaga</taxon>
        <taxon>Cucujiformia</taxon>
        <taxon>Curculionidae</taxon>
        <taxon>Scolytinae</taxon>
        <taxon>Hypothenemus</taxon>
    </lineage>
</organism>
<reference evidence="1 2" key="1">
    <citation type="submission" date="2024-05" db="EMBL/GenBank/DDBJ databases">
        <title>Genetic variation in Jamaican populations of the coffee berry borer (Hypothenemus hampei).</title>
        <authorList>
            <person name="Errbii M."/>
            <person name="Myrie A."/>
        </authorList>
    </citation>
    <scope>NUCLEOTIDE SEQUENCE [LARGE SCALE GENOMIC DNA]</scope>
    <source>
        <strain evidence="1">JA-Hopewell-2020-01-JO</strain>
        <tissue evidence="1">Whole body</tissue>
    </source>
</reference>
<evidence type="ECO:0000313" key="1">
    <source>
        <dbReference type="EMBL" id="KAL1490459.1"/>
    </source>
</evidence>